<dbReference type="Proteomes" id="UP000186364">
    <property type="component" value="Unassembled WGS sequence"/>
</dbReference>
<name>A0A1Q9AZK2_9HYPH</name>
<evidence type="ECO:0000256" key="1">
    <source>
        <dbReference type="ARBA" id="ARBA00004922"/>
    </source>
</evidence>
<organism evidence="6 7">
    <name type="scientific">Xaviernesmea oryzae</name>
    <dbReference type="NCBI Taxonomy" id="464029"/>
    <lineage>
        <taxon>Bacteria</taxon>
        <taxon>Pseudomonadati</taxon>
        <taxon>Pseudomonadota</taxon>
        <taxon>Alphaproteobacteria</taxon>
        <taxon>Hyphomicrobiales</taxon>
        <taxon>Rhizobiaceae</taxon>
        <taxon>Rhizobium/Agrobacterium group</taxon>
        <taxon>Xaviernesmea</taxon>
    </lineage>
</organism>
<dbReference type="GO" id="GO:0097363">
    <property type="term" value="F:protein O-acetylglucosaminyltransferase activity"/>
    <property type="evidence" value="ECO:0007669"/>
    <property type="project" value="TreeGrafter"/>
</dbReference>
<dbReference type="Gene3D" id="3.40.50.11380">
    <property type="match status" value="1"/>
</dbReference>
<evidence type="ECO:0000313" key="6">
    <source>
        <dbReference type="EMBL" id="OLP61120.1"/>
    </source>
</evidence>
<feature type="domain" description="O-GlcNAc transferase C-terminal" evidence="5">
    <location>
        <begin position="66"/>
        <end position="221"/>
    </location>
</feature>
<dbReference type="Pfam" id="PF13844">
    <property type="entry name" value="Glyco_transf_41"/>
    <property type="match status" value="2"/>
</dbReference>
<protein>
    <recommendedName>
        <fullName evidence="5">O-GlcNAc transferase C-terminal domain-containing protein</fullName>
    </recommendedName>
</protein>
<gene>
    <name evidence="6" type="ORF">BJF93_03475</name>
</gene>
<keyword evidence="2" id="KW-0808">Transferase</keyword>
<feature type="domain" description="O-GlcNAc transferase C-terminal" evidence="5">
    <location>
        <begin position="233"/>
        <end position="416"/>
    </location>
</feature>
<evidence type="ECO:0000313" key="7">
    <source>
        <dbReference type="Proteomes" id="UP000186364"/>
    </source>
</evidence>
<dbReference type="RefSeq" id="WP_075627011.1">
    <property type="nucleotide sequence ID" value="NZ_FOAM01000006.1"/>
</dbReference>
<dbReference type="InterPro" id="IPR029489">
    <property type="entry name" value="OGT/SEC/SPY_C"/>
</dbReference>
<dbReference type="PANTHER" id="PTHR44366">
    <property type="entry name" value="UDP-N-ACETYLGLUCOSAMINE--PEPTIDE N-ACETYLGLUCOSAMINYLTRANSFERASE 110 KDA SUBUNIT"/>
    <property type="match status" value="1"/>
</dbReference>
<evidence type="ECO:0000256" key="2">
    <source>
        <dbReference type="ARBA" id="ARBA00022679"/>
    </source>
</evidence>
<evidence type="ECO:0000259" key="5">
    <source>
        <dbReference type="Pfam" id="PF13844"/>
    </source>
</evidence>
<proteinExistence type="predicted"/>
<dbReference type="AlphaFoldDB" id="A0A1Q9AZK2"/>
<keyword evidence="4" id="KW-0802">TPR repeat</keyword>
<keyword evidence="7" id="KW-1185">Reference proteome</keyword>
<evidence type="ECO:0000256" key="3">
    <source>
        <dbReference type="ARBA" id="ARBA00022737"/>
    </source>
</evidence>
<dbReference type="PANTHER" id="PTHR44366:SF1">
    <property type="entry name" value="UDP-N-ACETYLGLUCOSAMINE--PEPTIDE N-ACETYLGLUCOSAMINYLTRANSFERASE 110 KDA SUBUNIT"/>
    <property type="match status" value="1"/>
</dbReference>
<evidence type="ECO:0000256" key="4">
    <source>
        <dbReference type="ARBA" id="ARBA00022803"/>
    </source>
</evidence>
<dbReference type="EMBL" id="MKIP01000034">
    <property type="protein sequence ID" value="OLP61120.1"/>
    <property type="molecule type" value="Genomic_DNA"/>
</dbReference>
<dbReference type="InterPro" id="IPR037919">
    <property type="entry name" value="OGT"/>
</dbReference>
<keyword evidence="3" id="KW-0677">Repeat</keyword>
<comment type="caution">
    <text evidence="6">The sequence shown here is derived from an EMBL/GenBank/DDBJ whole genome shotgun (WGS) entry which is preliminary data.</text>
</comment>
<reference evidence="6 7" key="1">
    <citation type="submission" date="2016-09" db="EMBL/GenBank/DDBJ databases">
        <title>Rhizobium sp. nov., a novel species isolated from the rice rhizosphere.</title>
        <authorList>
            <person name="Zhao J."/>
            <person name="Zhang X."/>
        </authorList>
    </citation>
    <scope>NUCLEOTIDE SEQUENCE [LARGE SCALE GENOMIC DNA]</scope>
    <source>
        <strain evidence="6 7">1.7048</strain>
    </source>
</reference>
<comment type="pathway">
    <text evidence="1">Protein modification; protein glycosylation.</text>
</comment>
<dbReference type="GO" id="GO:0006493">
    <property type="term" value="P:protein O-linked glycosylation"/>
    <property type="evidence" value="ECO:0007669"/>
    <property type="project" value="InterPro"/>
</dbReference>
<accession>A0A1Q9AZK2</accession>
<sequence>MRHAEDERFLAGMKAGDAKLFGVEFPSSNINWCDDESINSRMTYTLIETPFTPQSTAARRRRPHVFQEKIRVGYLSSDFFASHATLVLFRGVLELHDPDLSEVTFFCHTDPDHAATDTGWRALQPSLVSVRDMTDAQAAETIRAAGIDILIDLKGHTKGGRGGILNAGAAPIQVAYIGYPGSGCGIDYDYIIGDRFVLPDSSKPYYHEKFCRMPESYQANDDFYRPDPPPLPRSALGLPADRFVFASFNAARKISHRTARLWARIMRQVPDSVLWILCLGNLARDNFSNWMVDQGISRDRIIMTGGLDYGRHIARLKAADFGLETYPVNGHTTSSDKLWAGLPIATFKGRHFASRVSESLLNAIGLPEMVAEDEEAYEALVVALAKDRQRLAALREKLQNNRTTTPLFDTLHFTRHLECAYRMMIDRAKAGLDPDHFDVPPLP</sequence>
<dbReference type="Gene3D" id="3.40.50.2000">
    <property type="entry name" value="Glycogen Phosphorylase B"/>
    <property type="match status" value="1"/>
</dbReference>